<dbReference type="AlphaFoldDB" id="A0A0D3I0M3"/>
<feature type="region of interest" description="Disordered" evidence="1">
    <location>
        <begin position="93"/>
        <end position="142"/>
    </location>
</feature>
<evidence type="ECO:0000256" key="1">
    <source>
        <dbReference type="SAM" id="MobiDB-lite"/>
    </source>
</evidence>
<sequence>MHLAKLQGGLARRYLNWDERCAARADLERAMQEIRRDRVAAAQCETASAVFWAICLAQNQAAKRPSGWVVDSAAAAAAWHMDTMHAQLIHYKGERQAGGGGPPGRGTAPARRARRGGEATGEKAGNATRVGSSGRGRGRGSVSGYSAAAAMGDASKMRSLRCRLALDAEDVYPPATWEGSGVRFWPIGFIMMDTEVASPWLCTCGANRR</sequence>
<dbReference type="EnsemblProtists" id="EOD04808">
    <property type="protein sequence ID" value="EOD04808"/>
    <property type="gene ID" value="EMIHUDRAFT_466115"/>
</dbReference>
<reference evidence="2" key="2">
    <citation type="submission" date="2024-10" db="UniProtKB">
        <authorList>
            <consortium name="EnsemblProtists"/>
        </authorList>
    </citation>
    <scope>IDENTIFICATION</scope>
</reference>
<dbReference type="KEGG" id="ehx:EMIHUDRAFT_466115"/>
<dbReference type="Proteomes" id="UP000013827">
    <property type="component" value="Unassembled WGS sequence"/>
</dbReference>
<accession>A0A0D3I0M3</accession>
<protein>
    <submittedName>
        <fullName evidence="2">Uncharacterized protein</fullName>
    </submittedName>
</protein>
<name>A0A0D3I0M3_EMIH1</name>
<evidence type="ECO:0000313" key="3">
    <source>
        <dbReference type="Proteomes" id="UP000013827"/>
    </source>
</evidence>
<dbReference type="RefSeq" id="XP_005757237.1">
    <property type="nucleotide sequence ID" value="XM_005757180.1"/>
</dbReference>
<dbReference type="PaxDb" id="2903-EOD04808"/>
<feature type="compositionally biased region" description="Low complexity" evidence="1">
    <location>
        <begin position="122"/>
        <end position="132"/>
    </location>
</feature>
<dbReference type="GeneID" id="17250984"/>
<proteinExistence type="predicted"/>
<organism evidence="2 3">
    <name type="scientific">Emiliania huxleyi (strain CCMP1516)</name>
    <dbReference type="NCBI Taxonomy" id="280463"/>
    <lineage>
        <taxon>Eukaryota</taxon>
        <taxon>Haptista</taxon>
        <taxon>Haptophyta</taxon>
        <taxon>Prymnesiophyceae</taxon>
        <taxon>Isochrysidales</taxon>
        <taxon>Noelaerhabdaceae</taxon>
        <taxon>Emiliania</taxon>
    </lineage>
</organism>
<reference evidence="3" key="1">
    <citation type="journal article" date="2013" name="Nature">
        <title>Pan genome of the phytoplankton Emiliania underpins its global distribution.</title>
        <authorList>
            <person name="Read B.A."/>
            <person name="Kegel J."/>
            <person name="Klute M.J."/>
            <person name="Kuo A."/>
            <person name="Lefebvre S.C."/>
            <person name="Maumus F."/>
            <person name="Mayer C."/>
            <person name="Miller J."/>
            <person name="Monier A."/>
            <person name="Salamov A."/>
            <person name="Young J."/>
            <person name="Aguilar M."/>
            <person name="Claverie J.M."/>
            <person name="Frickenhaus S."/>
            <person name="Gonzalez K."/>
            <person name="Herman E.K."/>
            <person name="Lin Y.C."/>
            <person name="Napier J."/>
            <person name="Ogata H."/>
            <person name="Sarno A.F."/>
            <person name="Shmutz J."/>
            <person name="Schroeder D."/>
            <person name="de Vargas C."/>
            <person name="Verret F."/>
            <person name="von Dassow P."/>
            <person name="Valentin K."/>
            <person name="Van de Peer Y."/>
            <person name="Wheeler G."/>
            <person name="Dacks J.B."/>
            <person name="Delwiche C.F."/>
            <person name="Dyhrman S.T."/>
            <person name="Glockner G."/>
            <person name="John U."/>
            <person name="Richards T."/>
            <person name="Worden A.Z."/>
            <person name="Zhang X."/>
            <person name="Grigoriev I.V."/>
            <person name="Allen A.E."/>
            <person name="Bidle K."/>
            <person name="Borodovsky M."/>
            <person name="Bowler C."/>
            <person name="Brownlee C."/>
            <person name="Cock J.M."/>
            <person name="Elias M."/>
            <person name="Gladyshev V.N."/>
            <person name="Groth M."/>
            <person name="Guda C."/>
            <person name="Hadaegh A."/>
            <person name="Iglesias-Rodriguez M.D."/>
            <person name="Jenkins J."/>
            <person name="Jones B.M."/>
            <person name="Lawson T."/>
            <person name="Leese F."/>
            <person name="Lindquist E."/>
            <person name="Lobanov A."/>
            <person name="Lomsadze A."/>
            <person name="Malik S.B."/>
            <person name="Marsh M.E."/>
            <person name="Mackinder L."/>
            <person name="Mock T."/>
            <person name="Mueller-Roeber B."/>
            <person name="Pagarete A."/>
            <person name="Parker M."/>
            <person name="Probert I."/>
            <person name="Quesneville H."/>
            <person name="Raines C."/>
            <person name="Rensing S.A."/>
            <person name="Riano-Pachon D.M."/>
            <person name="Richier S."/>
            <person name="Rokitta S."/>
            <person name="Shiraiwa Y."/>
            <person name="Soanes D.M."/>
            <person name="van der Giezen M."/>
            <person name="Wahlund T.M."/>
            <person name="Williams B."/>
            <person name="Wilson W."/>
            <person name="Wolfe G."/>
            <person name="Wurch L.L."/>
        </authorList>
    </citation>
    <scope>NUCLEOTIDE SEQUENCE</scope>
</reference>
<keyword evidence="3" id="KW-1185">Reference proteome</keyword>
<dbReference type="HOGENOM" id="CLU_1317569_0_0_1"/>
<evidence type="ECO:0000313" key="2">
    <source>
        <dbReference type="EnsemblProtists" id="EOD04808"/>
    </source>
</evidence>